<evidence type="ECO:0000256" key="2">
    <source>
        <dbReference type="PIRSR" id="PIRSR014972-2"/>
    </source>
</evidence>
<accession>A0A918WLU9</accession>
<feature type="binding site" evidence="2">
    <location>
        <position position="120"/>
    </location>
    <ligand>
        <name>substrate</name>
    </ligand>
</feature>
<sequence>MKPGLAIGAKARFSRKVAANDTVPRLFDDATVMAGMPDVLATARMVGLMEWACVEQIAPYYEAGECSLGIHVDVSHVAPTAPGMLVTVDSEVTAIDGKFLWFKVTARDEAGLIGEGRHQRALVDAAKFGAKAEAKRKEWVQ</sequence>
<keyword evidence="5" id="KW-1185">Reference proteome</keyword>
<dbReference type="Pfam" id="PF22636">
    <property type="entry name" value="FlK"/>
    <property type="match status" value="1"/>
</dbReference>
<dbReference type="AlphaFoldDB" id="A0A918WLU9"/>
<dbReference type="EMBL" id="BMYJ01000006">
    <property type="protein sequence ID" value="GHC58155.1"/>
    <property type="molecule type" value="Genomic_DNA"/>
</dbReference>
<dbReference type="PIRSF" id="PIRSF014972">
    <property type="entry name" value="FlK"/>
    <property type="match status" value="1"/>
</dbReference>
<feature type="domain" description="Fluoroacetyl-CoA-specific thioesterase-like" evidence="3">
    <location>
        <begin position="31"/>
        <end position="125"/>
    </location>
</feature>
<dbReference type="CDD" id="cd03440">
    <property type="entry name" value="hot_dog"/>
    <property type="match status" value="1"/>
</dbReference>
<evidence type="ECO:0000313" key="5">
    <source>
        <dbReference type="Proteomes" id="UP000638981"/>
    </source>
</evidence>
<dbReference type="InterPro" id="IPR025540">
    <property type="entry name" value="FlK"/>
</dbReference>
<dbReference type="PANTHER" id="PTHR36934">
    <property type="entry name" value="BLR0278 PROTEIN"/>
    <property type="match status" value="1"/>
</dbReference>
<dbReference type="Gene3D" id="3.10.129.10">
    <property type="entry name" value="Hotdog Thioesterase"/>
    <property type="match status" value="1"/>
</dbReference>
<evidence type="ECO:0000313" key="4">
    <source>
        <dbReference type="EMBL" id="GHC58155.1"/>
    </source>
</evidence>
<comment type="caution">
    <text evidence="4">The sequence shown here is derived from an EMBL/GenBank/DDBJ whole genome shotgun (WGS) entry which is preliminary data.</text>
</comment>
<evidence type="ECO:0000256" key="1">
    <source>
        <dbReference type="PIRSR" id="PIRSR014972-1"/>
    </source>
</evidence>
<dbReference type="InterPro" id="IPR054485">
    <property type="entry name" value="FlK-like_dom"/>
</dbReference>
<organism evidence="4 5">
    <name type="scientific">Neogemmobacter tilapiae</name>
    <dbReference type="NCBI Taxonomy" id="875041"/>
    <lineage>
        <taxon>Bacteria</taxon>
        <taxon>Pseudomonadati</taxon>
        <taxon>Pseudomonadota</taxon>
        <taxon>Alphaproteobacteria</taxon>
        <taxon>Rhodobacterales</taxon>
        <taxon>Paracoccaceae</taxon>
        <taxon>Neogemmobacter</taxon>
    </lineage>
</organism>
<feature type="active site" evidence="1">
    <location>
        <position position="42"/>
    </location>
</feature>
<feature type="active site" evidence="1">
    <location>
        <position position="50"/>
    </location>
</feature>
<reference evidence="4" key="2">
    <citation type="submission" date="2020-09" db="EMBL/GenBank/DDBJ databases">
        <authorList>
            <person name="Sun Q."/>
            <person name="Kim S."/>
        </authorList>
    </citation>
    <scope>NUCLEOTIDE SEQUENCE</scope>
    <source>
        <strain evidence="4">KCTC 23310</strain>
    </source>
</reference>
<feature type="active site" evidence="1">
    <location>
        <position position="76"/>
    </location>
</feature>
<proteinExistence type="predicted"/>
<reference evidence="4" key="1">
    <citation type="journal article" date="2014" name="Int. J. Syst. Evol. Microbiol.">
        <title>Complete genome sequence of Corynebacterium casei LMG S-19264T (=DSM 44701T), isolated from a smear-ripened cheese.</title>
        <authorList>
            <consortium name="US DOE Joint Genome Institute (JGI-PGF)"/>
            <person name="Walter F."/>
            <person name="Albersmeier A."/>
            <person name="Kalinowski J."/>
            <person name="Ruckert C."/>
        </authorList>
    </citation>
    <scope>NUCLEOTIDE SEQUENCE</scope>
    <source>
        <strain evidence="4">KCTC 23310</strain>
    </source>
</reference>
<dbReference type="SUPFAM" id="SSF54637">
    <property type="entry name" value="Thioesterase/thiol ester dehydrase-isomerase"/>
    <property type="match status" value="1"/>
</dbReference>
<name>A0A918WLU9_9RHOB</name>
<feature type="binding site" evidence="2">
    <location>
        <position position="69"/>
    </location>
    <ligand>
        <name>substrate</name>
    </ligand>
</feature>
<dbReference type="InterPro" id="IPR029069">
    <property type="entry name" value="HotDog_dom_sf"/>
</dbReference>
<evidence type="ECO:0000259" key="3">
    <source>
        <dbReference type="Pfam" id="PF22636"/>
    </source>
</evidence>
<dbReference type="Proteomes" id="UP000638981">
    <property type="component" value="Unassembled WGS sequence"/>
</dbReference>
<dbReference type="RefSeq" id="WP_229804723.1">
    <property type="nucleotide sequence ID" value="NZ_BMYJ01000006.1"/>
</dbReference>
<dbReference type="PANTHER" id="PTHR36934:SF1">
    <property type="entry name" value="THIOESTERASE DOMAIN-CONTAINING PROTEIN"/>
    <property type="match status" value="1"/>
</dbReference>
<protein>
    <submittedName>
        <fullName evidence="4">Thioesterase</fullName>
    </submittedName>
</protein>
<gene>
    <name evidence="4" type="ORF">GCM10007315_22150</name>
</gene>